<accession>A0A847UCY8</accession>
<feature type="region of interest" description="Disordered" evidence="1">
    <location>
        <begin position="26"/>
        <end position="51"/>
    </location>
</feature>
<evidence type="ECO:0000313" key="3">
    <source>
        <dbReference type="Proteomes" id="UP000608662"/>
    </source>
</evidence>
<comment type="caution">
    <text evidence="2">The sequence shown here is derived from an EMBL/GenBank/DDBJ whole genome shotgun (WGS) entry which is preliminary data.</text>
</comment>
<organism evidence="2 3">
    <name type="scientific">Halomicrobium mukohataei</name>
    <dbReference type="NCBI Taxonomy" id="57705"/>
    <lineage>
        <taxon>Archaea</taxon>
        <taxon>Methanobacteriati</taxon>
        <taxon>Methanobacteriota</taxon>
        <taxon>Stenosarchaea group</taxon>
        <taxon>Halobacteria</taxon>
        <taxon>Halobacteriales</taxon>
        <taxon>Haloarculaceae</taxon>
        <taxon>Halomicrobium</taxon>
    </lineage>
</organism>
<evidence type="ECO:0000313" key="2">
    <source>
        <dbReference type="EMBL" id="NLV09214.1"/>
    </source>
</evidence>
<dbReference type="Proteomes" id="UP000608662">
    <property type="component" value="Unassembled WGS sequence"/>
</dbReference>
<name>A0A847UCY8_9EURY</name>
<proteinExistence type="predicted"/>
<feature type="region of interest" description="Disordered" evidence="1">
    <location>
        <begin position="119"/>
        <end position="167"/>
    </location>
</feature>
<protein>
    <submittedName>
        <fullName evidence="2">Uncharacterized protein</fullName>
    </submittedName>
</protein>
<evidence type="ECO:0000256" key="1">
    <source>
        <dbReference type="SAM" id="MobiDB-lite"/>
    </source>
</evidence>
<reference evidence="2" key="1">
    <citation type="submission" date="2019-12" db="EMBL/GenBank/DDBJ databases">
        <title>Whole-genome sequence of Halomicrobium mukohataei pws1.</title>
        <authorList>
            <person name="Verma D.K."/>
            <person name="Gopal K."/>
            <person name="Prasad E.S."/>
        </authorList>
    </citation>
    <scope>NUCLEOTIDE SEQUENCE</scope>
    <source>
        <strain evidence="2">Pws1</strain>
    </source>
</reference>
<dbReference type="EMBL" id="WOYG01000001">
    <property type="protein sequence ID" value="NLV09214.1"/>
    <property type="molecule type" value="Genomic_DNA"/>
</dbReference>
<feature type="compositionally biased region" description="Low complexity" evidence="1">
    <location>
        <begin position="128"/>
        <end position="157"/>
    </location>
</feature>
<sequence length="321" mass="34103">MLDRRSLLGKLSVGILGSTVASSEVVRGQADGDAPLADDPDIPGGTETEPFRRDRRAFLVAEYGRKEAAIIQGIATKYRRRSNTGSLDTEAAFRAAADEILAHPQTPRVSTDIRERRALTTGEKQSGPETATTPDSSSSSEGTTAAVGATTRVTATRGQKGGNSWGVGAADRAFNVSSNRVQANARVAGIGGATGYARLYGRLTPSSSIGGAVRMTAKYYRQGGAVGGNARVRFFVRETARPASTAVFRTVENPGFVTGDTIRSEQFVLPAGVQHDIGIEIKTSVDTIAAAYFYADYLTTVIDLSKRRVVLNEPIRIESLD</sequence>
<gene>
    <name evidence="2" type="ORF">GOC74_04630</name>
</gene>
<dbReference type="RefSeq" id="WP_170093117.1">
    <property type="nucleotide sequence ID" value="NZ_WOYG01000001.1"/>
</dbReference>
<dbReference type="AlphaFoldDB" id="A0A847UCY8"/>